<feature type="signal peptide" evidence="2">
    <location>
        <begin position="1"/>
        <end position="22"/>
    </location>
</feature>
<dbReference type="InterPro" id="IPR036280">
    <property type="entry name" value="Multihaem_cyt_sf"/>
</dbReference>
<evidence type="ECO:0000256" key="2">
    <source>
        <dbReference type="SAM" id="SignalP"/>
    </source>
</evidence>
<dbReference type="PANTHER" id="PTHR35038">
    <property type="entry name" value="DISSIMILATORY SULFITE REDUCTASE SIRA"/>
    <property type="match status" value="1"/>
</dbReference>
<reference evidence="3" key="1">
    <citation type="submission" date="2022-05" db="EMBL/GenBank/DDBJ databases">
        <authorList>
            <person name="Sun H.-N."/>
        </authorList>
    </citation>
    <scope>NUCLEOTIDE SEQUENCE</scope>
    <source>
        <strain evidence="3">HB14</strain>
    </source>
</reference>
<evidence type="ECO:0000256" key="1">
    <source>
        <dbReference type="ARBA" id="ARBA00022729"/>
    </source>
</evidence>
<accession>A0A9X2KSB2</accession>
<organism evidence="3 4">
    <name type="scientific">Gilvimarinus xylanilyticus</name>
    <dbReference type="NCBI Taxonomy" id="2944139"/>
    <lineage>
        <taxon>Bacteria</taxon>
        <taxon>Pseudomonadati</taxon>
        <taxon>Pseudomonadota</taxon>
        <taxon>Gammaproteobacteria</taxon>
        <taxon>Cellvibrionales</taxon>
        <taxon>Cellvibrionaceae</taxon>
        <taxon>Gilvimarinus</taxon>
    </lineage>
</organism>
<evidence type="ECO:0000313" key="3">
    <source>
        <dbReference type="EMBL" id="MCP8898064.1"/>
    </source>
</evidence>
<dbReference type="PANTHER" id="PTHR35038:SF8">
    <property type="entry name" value="C-TYPE POLYHEME CYTOCHROME OMCC"/>
    <property type="match status" value="1"/>
</dbReference>
<dbReference type="InterPro" id="IPR038142">
    <property type="entry name" value="Cytochrome_P460_sp"/>
</dbReference>
<name>A0A9X2KSB2_9GAMM</name>
<proteinExistence type="predicted"/>
<dbReference type="AlphaFoldDB" id="A0A9X2KSB2"/>
<gene>
    <name evidence="3" type="ORF">M6D89_01980</name>
</gene>
<reference evidence="3" key="2">
    <citation type="submission" date="2023-01" db="EMBL/GenBank/DDBJ databases">
        <title>Gilvimarinus xylanilyticus HB14 isolated from Caulerpa lentillifera aquaculture base in Hainan, China.</title>
        <authorList>
            <person name="Zhang Y.-J."/>
        </authorList>
    </citation>
    <scope>NUCLEOTIDE SEQUENCE</scope>
    <source>
        <strain evidence="3">HB14</strain>
    </source>
</reference>
<evidence type="ECO:0000313" key="4">
    <source>
        <dbReference type="Proteomes" id="UP001139319"/>
    </source>
</evidence>
<keyword evidence="1 2" id="KW-0732">Signal</keyword>
<dbReference type="RefSeq" id="WP_253966354.1">
    <property type="nucleotide sequence ID" value="NZ_JAMFTH010000001.1"/>
</dbReference>
<dbReference type="Gene3D" id="3.50.70.20">
    <property type="entry name" value="Cytochrome P460"/>
    <property type="match status" value="1"/>
</dbReference>
<evidence type="ECO:0008006" key="5">
    <source>
        <dbReference type="Google" id="ProtNLM"/>
    </source>
</evidence>
<protein>
    <recommendedName>
        <fullName evidence="5">Cytochrome c-552/4 domain-containing protein</fullName>
    </recommendedName>
</protein>
<sequence length="1059" mass="118766">MRNRFLFHVLAAWLYLPLSVSASQSAGREALAVDLNSLECAQSTSSPDLPLPSSLPLVDYEKTLYSWIIDRQYADLGWCHDKEVRDTGPFINGQYHGTHPAVLIYYSPEMMRWLLKRKKGVVGPIPDGAIIIKEMYGAPAQIYRDIRRLKSAEEYETLRLQQLSDWTVMVKDASASHDGWFWGSVSAPTMVDGKLQTKTEAIEAQLDTQANNNRENSYVANNGVRLSGFGMPCLRCHSSAESELTFASLRNIKGFEAQGDPLRFLDDNSWRTASHFSQYPLSLLLQDPKLKAIFDIPLEQLPWATQQSVRRARVNASFNEHDRDALLDENEYAELTAQSKKIPANYINQAFLKTFPQIPALKASEVKKFPQQWLDHVVQKTGEPQAYVTSDNCIGCHGGLSADTFGTEMFVVTGPDYGDGFDLSEYGEWRYSPMGLAGRDPIFHAQLESEMAILRNDAKNPDASGLKGPLKETQQAVTNTCLSCHGAMGQRQLSLDAEQNPHLDQNFNTDYFYYTEQLSSDEKQGAKEKQYHQYGALAREGISCMVCHRIQEPDAKAVANWAPPSGWVNTETPDKELAYLLFHNSTGRFDSAEPGNIYGPYDVAQKPMEHALNLTPSHSDFIKRSELCGTCHTINLPNIGSTDTSLPVLQAAETNPAFSEYPHSIEQATFLEWQNSAFARGDTAQSCQDCHMPSNFVSESDKINIDQLISKIATIEDNSYPDADHGLANSELKVPLREEYKRHTHVGLNAFLLTMFKQFQPMLGVAPQSYMTSASNQGIDLALASMKRQARDDTVAMSVDQLTFDGDTLVVDVTARNKVGHRFPSGVAFRRGFIELLVKDGDNLVWSSGRTNDAGVIVDHSGKPLPTEFLPEGECGYSGNKPAGCYQPHHQVITNDKQVQIYEELNRDKSHHFTTSFVHRVHIVKDNRLLPDGWRASSYFKPQGEVMTQFMEATDPHFVGDDPDYRDQGMGFVGKDSLQYRIDLPQEYRGKPLKVEATMYYQAIPPYWLKQRFDLAPEGEATRRLHYLASRLNLDGSILAQWKFKINTATATLAPVNAH</sequence>
<dbReference type="EMBL" id="JAMFTH010000001">
    <property type="protein sequence ID" value="MCP8898064.1"/>
    <property type="molecule type" value="Genomic_DNA"/>
</dbReference>
<keyword evidence="4" id="KW-1185">Reference proteome</keyword>
<dbReference type="InterPro" id="IPR051829">
    <property type="entry name" value="Multiheme_Cytochr_ET"/>
</dbReference>
<dbReference type="SUPFAM" id="SSF48695">
    <property type="entry name" value="Multiheme cytochromes"/>
    <property type="match status" value="1"/>
</dbReference>
<dbReference type="Gene3D" id="1.10.1130.10">
    <property type="entry name" value="Flavocytochrome C3, Chain A"/>
    <property type="match status" value="1"/>
</dbReference>
<dbReference type="Proteomes" id="UP001139319">
    <property type="component" value="Unassembled WGS sequence"/>
</dbReference>
<comment type="caution">
    <text evidence="3">The sequence shown here is derived from an EMBL/GenBank/DDBJ whole genome shotgun (WGS) entry which is preliminary data.</text>
</comment>
<feature type="chain" id="PRO_5040966823" description="Cytochrome c-552/4 domain-containing protein" evidence="2">
    <location>
        <begin position="23"/>
        <end position="1059"/>
    </location>
</feature>